<feature type="region of interest" description="Disordered" evidence="1">
    <location>
        <begin position="1"/>
        <end position="50"/>
    </location>
</feature>
<feature type="compositionally biased region" description="Gly residues" evidence="1">
    <location>
        <begin position="99"/>
        <end position="108"/>
    </location>
</feature>
<reference evidence="2 3" key="1">
    <citation type="submission" date="2024-02" db="EMBL/GenBank/DDBJ databases">
        <title>FIRST GENOME SEQUENCES OF Leishmania (Viannia) shawi, Leishmania (Viannia) lindenbergi AND Leishmania (Viannia) utingensis.</title>
        <authorList>
            <person name="Resadore F."/>
            <person name="Custodio M.G.F."/>
            <person name="Boite M.C."/>
            <person name="Cupolillo E."/>
            <person name="Ferreira G.E.M."/>
        </authorList>
    </citation>
    <scope>NUCLEOTIDE SEQUENCE [LARGE SCALE GENOMIC DNA]</scope>
    <source>
        <strain evidence="2 3">MHOM/BR/1966/M15733</strain>
    </source>
</reference>
<evidence type="ECO:0000256" key="1">
    <source>
        <dbReference type="SAM" id="MobiDB-lite"/>
    </source>
</evidence>
<feature type="region of interest" description="Disordered" evidence="1">
    <location>
        <begin position="99"/>
        <end position="136"/>
    </location>
</feature>
<evidence type="ECO:0000313" key="3">
    <source>
        <dbReference type="Proteomes" id="UP001500131"/>
    </source>
</evidence>
<dbReference type="InterPro" id="IPR029048">
    <property type="entry name" value="HSP70_C_sf"/>
</dbReference>
<keyword evidence="3" id="KW-1185">Reference proteome</keyword>
<proteinExistence type="predicted"/>
<dbReference type="Gene3D" id="1.20.1270.10">
    <property type="match status" value="1"/>
</dbReference>
<accession>A0AAW3A6I0</accession>
<comment type="caution">
    <text evidence="2">The sequence shown here is derived from an EMBL/GenBank/DDBJ whole genome shotgun (WGS) entry which is preliminary data.</text>
</comment>
<protein>
    <recommendedName>
        <fullName evidence="4">Heat shock protein 70</fullName>
    </recommendedName>
</protein>
<dbReference type="EMBL" id="JBAMZK010000030">
    <property type="protein sequence ID" value="KAL0500603.1"/>
    <property type="molecule type" value="Genomic_DNA"/>
</dbReference>
<feature type="non-terminal residue" evidence="2">
    <location>
        <position position="1"/>
    </location>
</feature>
<organism evidence="2 3">
    <name type="scientific">Leishmania lindenbergi</name>
    <dbReference type="NCBI Taxonomy" id="651832"/>
    <lineage>
        <taxon>Eukaryota</taxon>
        <taxon>Discoba</taxon>
        <taxon>Euglenozoa</taxon>
        <taxon>Kinetoplastea</taxon>
        <taxon>Metakinetoplastina</taxon>
        <taxon>Trypanosomatida</taxon>
        <taxon>Trypanosomatidae</taxon>
        <taxon>Leishmaniinae</taxon>
        <taxon>Leishmania</taxon>
    </lineage>
</organism>
<name>A0AAW3A6I0_9TRYP</name>
<evidence type="ECO:0000313" key="2">
    <source>
        <dbReference type="EMBL" id="KAL0500603.1"/>
    </source>
</evidence>
<sequence>QHALAHRRRVAASGSSCHGPCHKPRTTCHRSRGAGTTAARTICPSPTTRTYTSARNSAIDLALEWLNNNQEASKEEYEHRQKELESTCNPIMTKMYQSMGGGAGGMPGGMPDMSGMGGGAGPAAGASSGPKVEEVD</sequence>
<dbReference type="SUPFAM" id="SSF100934">
    <property type="entry name" value="Heat shock protein 70kD (HSP70), C-terminal subdomain"/>
    <property type="match status" value="1"/>
</dbReference>
<dbReference type="AlphaFoldDB" id="A0AAW3A6I0"/>
<evidence type="ECO:0008006" key="4">
    <source>
        <dbReference type="Google" id="ProtNLM"/>
    </source>
</evidence>
<feature type="compositionally biased region" description="Basic residues" evidence="1">
    <location>
        <begin position="20"/>
        <end position="32"/>
    </location>
</feature>
<gene>
    <name evidence="2" type="ORF">Q4I31_005483</name>
</gene>
<feature type="compositionally biased region" description="Basic residues" evidence="1">
    <location>
        <begin position="1"/>
        <end position="10"/>
    </location>
</feature>
<dbReference type="Proteomes" id="UP001500131">
    <property type="component" value="Unassembled WGS sequence"/>
</dbReference>